<dbReference type="PANTHER" id="PTHR10920">
    <property type="entry name" value="RIBOSOMAL RNA METHYLTRANSFERASE"/>
    <property type="match status" value="1"/>
</dbReference>
<feature type="binding site" evidence="11">
    <location>
        <position position="121"/>
    </location>
    <ligand>
        <name>S-adenosyl-L-methionine</name>
        <dbReference type="ChEBI" id="CHEBI:59789"/>
    </ligand>
</feature>
<evidence type="ECO:0000313" key="14">
    <source>
        <dbReference type="EMBL" id="MBK1643313.1"/>
    </source>
</evidence>
<feature type="binding site" evidence="11">
    <location>
        <position position="60"/>
    </location>
    <ligand>
        <name>S-adenosyl-L-methionine</name>
        <dbReference type="ChEBI" id="CHEBI:59789"/>
    </ligand>
</feature>
<dbReference type="Proteomes" id="UP001138802">
    <property type="component" value="Unassembled WGS sequence"/>
</dbReference>
<dbReference type="Gene3D" id="3.40.50.150">
    <property type="entry name" value="Vaccinia Virus protein VP39"/>
    <property type="match status" value="1"/>
</dbReference>
<protein>
    <recommendedName>
        <fullName evidence="7 11">Ribosomal RNA large subunit methyltransferase E</fullName>
        <ecNumber evidence="6 11">2.1.1.166</ecNumber>
    </recommendedName>
    <alternativeName>
        <fullName evidence="9 11">23S rRNA Um2552 methyltransferase</fullName>
    </alternativeName>
    <alternativeName>
        <fullName evidence="8 11">rRNA (uridine-2'-O-)-methyltransferase</fullName>
    </alternativeName>
</protein>
<comment type="similarity">
    <text evidence="11">Belongs to the class I-like SAM-binding methyltransferase superfamily. RNA methyltransferase RlmE family.</text>
</comment>
<reference evidence="14 15" key="1">
    <citation type="journal article" date="2020" name="Microorganisms">
        <title>Osmotic Adaptation and Compatible Solute Biosynthesis of Phototrophic Bacteria as Revealed from Genome Analyses.</title>
        <authorList>
            <person name="Imhoff J.F."/>
            <person name="Rahn T."/>
            <person name="Kunzel S."/>
            <person name="Keller A."/>
            <person name="Neulinger S.C."/>
        </authorList>
    </citation>
    <scope>NUCLEOTIDE SEQUENCE [LARGE SCALE GENOMIC DNA]</scope>
    <source>
        <strain evidence="14 15">DSM 21303</strain>
    </source>
</reference>
<comment type="caution">
    <text evidence="14">The sequence shown here is derived from an EMBL/GenBank/DDBJ whole genome shotgun (WGS) entry which is preliminary data.</text>
</comment>
<dbReference type="InterPro" id="IPR050082">
    <property type="entry name" value="RNA_methyltr_RlmE"/>
</dbReference>
<sequence length="206" mass="22824">MAKTASSRKWLARQQTDPYVKRAQREGYRSRAAYKLLEIQEKDRILRPGLRVVDLGAAPGSWSQIAARLVGRGGRVVALDLLPMTPLPGVVLLQGDVREPAVLEELVTQLDGAPLDLLLSDMAPNITGLSAVDQPRSIHLVEIALELVRERLQPGGVFVVKAFQGEGFDQMLADIRQSFQRVVTRKPKSSRPQSRELYLVAKGFHP</sequence>
<evidence type="ECO:0000256" key="10">
    <source>
        <dbReference type="ARBA" id="ARBA00048970"/>
    </source>
</evidence>
<dbReference type="Pfam" id="PF01728">
    <property type="entry name" value="FtsJ"/>
    <property type="match status" value="1"/>
</dbReference>
<dbReference type="GO" id="GO:0008650">
    <property type="term" value="F:rRNA (uridine-2'-O-)-methyltransferase activity"/>
    <property type="evidence" value="ECO:0007669"/>
    <property type="project" value="UniProtKB-UniRule"/>
</dbReference>
<feature type="domain" description="Ribosomal RNA methyltransferase FtsJ" evidence="13">
    <location>
        <begin position="28"/>
        <end position="204"/>
    </location>
</feature>
<accession>A0A9X0WEW2</accession>
<dbReference type="GO" id="GO:0005737">
    <property type="term" value="C:cytoplasm"/>
    <property type="evidence" value="ECO:0007669"/>
    <property type="project" value="UniProtKB-SubCell"/>
</dbReference>
<evidence type="ECO:0000256" key="6">
    <source>
        <dbReference type="ARBA" id="ARBA00038861"/>
    </source>
</evidence>
<evidence type="ECO:0000256" key="1">
    <source>
        <dbReference type="ARBA" id="ARBA00022552"/>
    </source>
</evidence>
<keyword evidence="4 11" id="KW-0949">S-adenosyl-L-methionine</keyword>
<evidence type="ECO:0000259" key="13">
    <source>
        <dbReference type="Pfam" id="PF01728"/>
    </source>
</evidence>
<dbReference type="InterPro" id="IPR015507">
    <property type="entry name" value="rRNA-MeTfrase_E"/>
</dbReference>
<feature type="binding site" evidence="11">
    <location>
        <position position="80"/>
    </location>
    <ligand>
        <name>S-adenosyl-L-methionine</name>
        <dbReference type="ChEBI" id="CHEBI:59789"/>
    </ligand>
</feature>
<keyword evidence="2 11" id="KW-0489">Methyltransferase</keyword>
<dbReference type="InterPro" id="IPR002877">
    <property type="entry name" value="RNA_MeTrfase_FtsJ_dom"/>
</dbReference>
<evidence type="ECO:0000256" key="4">
    <source>
        <dbReference type="ARBA" id="ARBA00022691"/>
    </source>
</evidence>
<feature type="binding site" evidence="11">
    <location>
        <position position="62"/>
    </location>
    <ligand>
        <name>S-adenosyl-L-methionine</name>
        <dbReference type="ChEBI" id="CHEBI:59789"/>
    </ligand>
</feature>
<dbReference type="PIRSF" id="PIRSF005461">
    <property type="entry name" value="23S_rRNA_mtase"/>
    <property type="match status" value="1"/>
</dbReference>
<dbReference type="AlphaFoldDB" id="A0A9X0WEW2"/>
<evidence type="ECO:0000256" key="3">
    <source>
        <dbReference type="ARBA" id="ARBA00022679"/>
    </source>
</evidence>
<feature type="active site" description="Proton acceptor" evidence="11 12">
    <location>
        <position position="161"/>
    </location>
</feature>
<comment type="subcellular location">
    <subcellularLocation>
        <location evidence="11">Cytoplasm</location>
    </subcellularLocation>
</comment>
<dbReference type="RefSeq" id="WP_200386094.1">
    <property type="nucleotide sequence ID" value="NZ_NRSD01000001.1"/>
</dbReference>
<proteinExistence type="inferred from homology"/>
<dbReference type="PANTHER" id="PTHR10920:SF18">
    <property type="entry name" value="RRNA METHYLTRANSFERASE 2, MITOCHONDRIAL"/>
    <property type="match status" value="1"/>
</dbReference>
<keyword evidence="1 11" id="KW-0698">rRNA processing</keyword>
<keyword evidence="3 11" id="KW-0808">Transferase</keyword>
<evidence type="ECO:0000256" key="2">
    <source>
        <dbReference type="ARBA" id="ARBA00022603"/>
    </source>
</evidence>
<dbReference type="SUPFAM" id="SSF53335">
    <property type="entry name" value="S-adenosyl-L-methionine-dependent methyltransferases"/>
    <property type="match status" value="1"/>
</dbReference>
<evidence type="ECO:0000256" key="9">
    <source>
        <dbReference type="ARBA" id="ARBA00042745"/>
    </source>
</evidence>
<evidence type="ECO:0000313" key="15">
    <source>
        <dbReference type="Proteomes" id="UP001138802"/>
    </source>
</evidence>
<comment type="catalytic activity">
    <reaction evidence="10 11">
        <text>uridine(2552) in 23S rRNA + S-adenosyl-L-methionine = 2'-O-methyluridine(2552) in 23S rRNA + S-adenosyl-L-homocysteine + H(+)</text>
        <dbReference type="Rhea" id="RHEA:42720"/>
        <dbReference type="Rhea" id="RHEA-COMP:10202"/>
        <dbReference type="Rhea" id="RHEA-COMP:10203"/>
        <dbReference type="ChEBI" id="CHEBI:15378"/>
        <dbReference type="ChEBI" id="CHEBI:57856"/>
        <dbReference type="ChEBI" id="CHEBI:59789"/>
        <dbReference type="ChEBI" id="CHEBI:65315"/>
        <dbReference type="ChEBI" id="CHEBI:74478"/>
        <dbReference type="EC" id="2.1.1.166"/>
    </reaction>
</comment>
<organism evidence="14 15">
    <name type="scientific">Thiocapsa imhoffii</name>
    <dbReference type="NCBI Taxonomy" id="382777"/>
    <lineage>
        <taxon>Bacteria</taxon>
        <taxon>Pseudomonadati</taxon>
        <taxon>Pseudomonadota</taxon>
        <taxon>Gammaproteobacteria</taxon>
        <taxon>Chromatiales</taxon>
        <taxon>Chromatiaceae</taxon>
        <taxon>Thiocapsa</taxon>
    </lineage>
</organism>
<keyword evidence="11" id="KW-0963">Cytoplasm</keyword>
<evidence type="ECO:0000256" key="5">
    <source>
        <dbReference type="ARBA" id="ARBA00037569"/>
    </source>
</evidence>
<evidence type="ECO:0000256" key="11">
    <source>
        <dbReference type="HAMAP-Rule" id="MF_01547"/>
    </source>
</evidence>
<evidence type="ECO:0000256" key="12">
    <source>
        <dbReference type="PIRSR" id="PIRSR005461-1"/>
    </source>
</evidence>
<evidence type="ECO:0000256" key="8">
    <source>
        <dbReference type="ARBA" id="ARBA00041995"/>
    </source>
</evidence>
<dbReference type="FunFam" id="3.40.50.150:FF:000005">
    <property type="entry name" value="Ribosomal RNA large subunit methyltransferase E"/>
    <property type="match status" value="1"/>
</dbReference>
<dbReference type="InterPro" id="IPR029063">
    <property type="entry name" value="SAM-dependent_MTases_sf"/>
</dbReference>
<feature type="binding site" evidence="11">
    <location>
        <position position="96"/>
    </location>
    <ligand>
        <name>S-adenosyl-L-methionine</name>
        <dbReference type="ChEBI" id="CHEBI:59789"/>
    </ligand>
</feature>
<keyword evidence="15" id="KW-1185">Reference proteome</keyword>
<name>A0A9X0WEW2_9GAMM</name>
<comment type="function">
    <text evidence="5 11">Specifically methylates the uridine in position 2552 of 23S rRNA at the 2'-O position of the ribose in the fully assembled 50S ribosomal subunit.</text>
</comment>
<evidence type="ECO:0000256" key="7">
    <source>
        <dbReference type="ARBA" id="ARBA00041129"/>
    </source>
</evidence>
<gene>
    <name evidence="11" type="primary">rlmE</name>
    <name evidence="11" type="synonym">ftsJ</name>
    <name evidence="11" type="synonym">rrmJ</name>
    <name evidence="14" type="ORF">CKO25_01315</name>
</gene>
<dbReference type="EC" id="2.1.1.166" evidence="6 11"/>
<dbReference type="EMBL" id="NRSD01000001">
    <property type="protein sequence ID" value="MBK1643313.1"/>
    <property type="molecule type" value="Genomic_DNA"/>
</dbReference>
<dbReference type="HAMAP" id="MF_01547">
    <property type="entry name" value="RNA_methyltr_E"/>
    <property type="match status" value="1"/>
</dbReference>